<protein>
    <submittedName>
        <fullName evidence="5">Neopullulanase 1</fullName>
        <ecNumber evidence="5">3.2.1.135</ecNumber>
    </submittedName>
</protein>
<dbReference type="InterPro" id="IPR006047">
    <property type="entry name" value="GH13_cat_dom"/>
</dbReference>
<evidence type="ECO:0000259" key="4">
    <source>
        <dbReference type="SMART" id="SM00642"/>
    </source>
</evidence>
<organism evidence="5 6">
    <name type="scientific">Anaerobutyricum hallii</name>
    <dbReference type="NCBI Taxonomy" id="39488"/>
    <lineage>
        <taxon>Bacteria</taxon>
        <taxon>Bacillati</taxon>
        <taxon>Bacillota</taxon>
        <taxon>Clostridia</taxon>
        <taxon>Lachnospirales</taxon>
        <taxon>Lachnospiraceae</taxon>
        <taxon>Anaerobutyricum</taxon>
    </lineage>
</organism>
<dbReference type="PANTHER" id="PTHR10357">
    <property type="entry name" value="ALPHA-AMYLASE FAMILY MEMBER"/>
    <property type="match status" value="1"/>
</dbReference>
<evidence type="ECO:0000313" key="5">
    <source>
        <dbReference type="EMBL" id="CUM99071.1"/>
    </source>
</evidence>
<dbReference type="InterPro" id="IPR013783">
    <property type="entry name" value="Ig-like_fold"/>
</dbReference>
<evidence type="ECO:0000313" key="6">
    <source>
        <dbReference type="Proteomes" id="UP000095390"/>
    </source>
</evidence>
<dbReference type="SUPFAM" id="SSF51445">
    <property type="entry name" value="(Trans)glycosidases"/>
    <property type="match status" value="1"/>
</dbReference>
<accession>A0A173T8U8</accession>
<dbReference type="InterPro" id="IPR004185">
    <property type="entry name" value="Glyco_hydro_13_lg-like_dom"/>
</dbReference>
<dbReference type="InterPro" id="IPR014756">
    <property type="entry name" value="Ig_E-set"/>
</dbReference>
<dbReference type="SUPFAM" id="SSF81296">
    <property type="entry name" value="E set domains"/>
    <property type="match status" value="1"/>
</dbReference>
<reference evidence="5 6" key="1">
    <citation type="submission" date="2015-09" db="EMBL/GenBank/DDBJ databases">
        <authorList>
            <consortium name="Pathogen Informatics"/>
        </authorList>
    </citation>
    <scope>NUCLEOTIDE SEQUENCE [LARGE SCALE GENOMIC DNA]</scope>
    <source>
        <strain evidence="5 6">2789STDY5834966</strain>
    </source>
</reference>
<keyword evidence="3 5" id="KW-0326">Glycosidase</keyword>
<dbReference type="Gene3D" id="3.20.20.80">
    <property type="entry name" value="Glycosidases"/>
    <property type="match status" value="1"/>
</dbReference>
<dbReference type="EMBL" id="CYYC01000016">
    <property type="protein sequence ID" value="CUM99071.1"/>
    <property type="molecule type" value="Genomic_DNA"/>
</dbReference>
<feature type="domain" description="Glycosyl hydrolase family 13 catalytic" evidence="4">
    <location>
        <begin position="150"/>
        <end position="603"/>
    </location>
</feature>
<evidence type="ECO:0000256" key="1">
    <source>
        <dbReference type="ARBA" id="ARBA00008061"/>
    </source>
</evidence>
<gene>
    <name evidence="5" type="primary">tvaI</name>
    <name evidence="5" type="ORF">ERS852578_01509</name>
</gene>
<dbReference type="SMART" id="SM00642">
    <property type="entry name" value="Aamy"/>
    <property type="match status" value="1"/>
</dbReference>
<evidence type="ECO:0000256" key="3">
    <source>
        <dbReference type="ARBA" id="ARBA00023295"/>
    </source>
</evidence>
<dbReference type="AlphaFoldDB" id="A0A173T8U8"/>
<dbReference type="Proteomes" id="UP000095390">
    <property type="component" value="Unassembled WGS sequence"/>
</dbReference>
<dbReference type="InterPro" id="IPR013780">
    <property type="entry name" value="Glyco_hydro_b"/>
</dbReference>
<dbReference type="GO" id="GO:0005975">
    <property type="term" value="P:carbohydrate metabolic process"/>
    <property type="evidence" value="ECO:0007669"/>
    <property type="project" value="InterPro"/>
</dbReference>
<keyword evidence="2 5" id="KW-0378">Hydrolase</keyword>
<dbReference type="Pfam" id="PF02903">
    <property type="entry name" value="Alpha-amylase_N"/>
    <property type="match status" value="1"/>
</dbReference>
<evidence type="ECO:0000256" key="2">
    <source>
        <dbReference type="ARBA" id="ARBA00022801"/>
    </source>
</evidence>
<dbReference type="PANTHER" id="PTHR10357:SF210">
    <property type="entry name" value="MALTODEXTRIN GLUCOSIDASE"/>
    <property type="match status" value="1"/>
</dbReference>
<dbReference type="GeneID" id="75047291"/>
<proteinExistence type="inferred from homology"/>
<dbReference type="RefSeq" id="WP_005351782.1">
    <property type="nucleotide sequence ID" value="NZ_CATVRT010000026.1"/>
</dbReference>
<dbReference type="InterPro" id="IPR017853">
    <property type="entry name" value="GH"/>
</dbReference>
<comment type="similarity">
    <text evidence="1">Belongs to the glycosyl hydrolase 13 family.</text>
</comment>
<name>A0A173T8U8_9FIRM</name>
<sequence>MEMVQNLIRNLSAAEKLQFYSYHTKPVLNFQALFTDGSSNYMNPVEPKTGDEVTVRFRTARENAEHVFLCVNGEKKEMQIASKTERFDFYESSFFMGTEIADYYFEIHSGGTCCYFNKKGPARDLEPFFNYKVTPGFSTPDWAKGAIFYQIYVDRFANGDTSNDVLNREYIYINQPSKKIDDWYRYPEEMDVRNFYGGDLQGVLDHLDYLKGLGVDVIYLNPIFVSPSNHKYDIQDYDYIDPHYGKIVVDEGNTLPDWENNNMNASKYISRVTDKRNLEASNEFFIHFVEEVHKKGMRVILDGVFNHCGSFNKWMDAERIYENQYGYEKGAFVDANSPYRHFFKFYNQNAWPYNDDYDGWWGHKTLPKLNYEESRQLYDYILNVGRKWVSPPYNADGWRLDVAADLGQSEDFNHQFWRDFRTAVKEANPEAIILAEHYEDAGSWLMGDQWDTIMNYSAFMEPVTWFLTGMEKHSDERRGDLLGNTQAFVDAMVYHMSRFQYPSLMVSMNELSNHDHSRFLTRTNQTVGRTASMGAEAANQNVNKGIMRAAVMIQMTWPGAPTLYYGDEAGLCGWTDPDNRRTYPWGREDQNLIQYHRDIIAIHKEEEALMKGSLKYLYGGFKVLGYGRFTDTEKMVVLINSGFDEARVKVSVWEVGVTDDEEMVEVIMSNEEGYTMEKKVHPVTSGVLDITLPRVSAILLKAVEIEK</sequence>
<dbReference type="EC" id="3.2.1.135" evidence="5"/>
<dbReference type="Gene3D" id="2.60.40.1180">
    <property type="entry name" value="Golgi alpha-mannosidase II"/>
    <property type="match status" value="1"/>
</dbReference>
<dbReference type="CDD" id="cd11338">
    <property type="entry name" value="AmyAc_CMD"/>
    <property type="match status" value="1"/>
</dbReference>
<dbReference type="CDD" id="cd02857">
    <property type="entry name" value="E_set_CDase_PDE_N"/>
    <property type="match status" value="1"/>
</dbReference>
<dbReference type="Pfam" id="PF00128">
    <property type="entry name" value="Alpha-amylase"/>
    <property type="match status" value="2"/>
</dbReference>
<dbReference type="GO" id="GO:0031216">
    <property type="term" value="F:neopullulanase activity"/>
    <property type="evidence" value="ECO:0007669"/>
    <property type="project" value="UniProtKB-EC"/>
</dbReference>
<dbReference type="Gene3D" id="2.60.40.10">
    <property type="entry name" value="Immunoglobulins"/>
    <property type="match status" value="1"/>
</dbReference>